<evidence type="ECO:0000313" key="3">
    <source>
        <dbReference type="Proteomes" id="UP000248806"/>
    </source>
</evidence>
<proteinExistence type="predicted"/>
<dbReference type="Gene3D" id="1.20.120.450">
    <property type="entry name" value="dinb family like domain"/>
    <property type="match status" value="1"/>
</dbReference>
<reference evidence="2 3" key="1">
    <citation type="submission" date="2018-06" db="EMBL/GenBank/DDBJ databases">
        <title>Genomic Encyclopedia of Archaeal and Bacterial Type Strains, Phase II (KMG-II): from individual species to whole genera.</title>
        <authorList>
            <person name="Goeker M."/>
        </authorList>
    </citation>
    <scope>NUCLEOTIDE SEQUENCE [LARGE SCALE GENOMIC DNA]</scope>
    <source>
        <strain evidence="2 3">ATCC BAA-1881</strain>
    </source>
</reference>
<name>A0A326U8W3_THEHA</name>
<organism evidence="2 3">
    <name type="scientific">Thermosporothrix hazakensis</name>
    <dbReference type="NCBI Taxonomy" id="644383"/>
    <lineage>
        <taxon>Bacteria</taxon>
        <taxon>Bacillati</taxon>
        <taxon>Chloroflexota</taxon>
        <taxon>Ktedonobacteria</taxon>
        <taxon>Ktedonobacterales</taxon>
        <taxon>Thermosporotrichaceae</taxon>
        <taxon>Thermosporothrix</taxon>
    </lineage>
</organism>
<keyword evidence="3" id="KW-1185">Reference proteome</keyword>
<protein>
    <submittedName>
        <fullName evidence="2">DinB family protein</fullName>
    </submittedName>
</protein>
<sequence length="171" mass="18511">MKAITLLREQVQQAHDFLEATMTDVTSEQAHWTPPGTANPLAATYVHAIVSEDVAIQMALRGEAPLYASAWEGKTGISEIQPLSTAEWARRVKVDLPALRAYAQAVHAATDAYLASLLEPELERVVDLSSFGLGQMTVVSILNRLVLGHIDNMCGEISVLKGLQGGRGYPM</sequence>
<dbReference type="AlphaFoldDB" id="A0A326U8W3"/>
<dbReference type="Pfam" id="PF12867">
    <property type="entry name" value="DinB_2"/>
    <property type="match status" value="1"/>
</dbReference>
<dbReference type="EMBL" id="QKUF01000006">
    <property type="protein sequence ID" value="PZW31086.1"/>
    <property type="molecule type" value="Genomic_DNA"/>
</dbReference>
<accession>A0A326U8W3</accession>
<dbReference type="Proteomes" id="UP000248806">
    <property type="component" value="Unassembled WGS sequence"/>
</dbReference>
<evidence type="ECO:0000313" key="2">
    <source>
        <dbReference type="EMBL" id="PZW31086.1"/>
    </source>
</evidence>
<dbReference type="InterPro" id="IPR024775">
    <property type="entry name" value="DinB-like"/>
</dbReference>
<dbReference type="InterPro" id="IPR034660">
    <property type="entry name" value="DinB/YfiT-like"/>
</dbReference>
<gene>
    <name evidence="2" type="ORF">EI42_02183</name>
</gene>
<evidence type="ECO:0000259" key="1">
    <source>
        <dbReference type="Pfam" id="PF12867"/>
    </source>
</evidence>
<dbReference type="SUPFAM" id="SSF109854">
    <property type="entry name" value="DinB/YfiT-like putative metalloenzymes"/>
    <property type="match status" value="1"/>
</dbReference>
<comment type="caution">
    <text evidence="2">The sequence shown here is derived from an EMBL/GenBank/DDBJ whole genome shotgun (WGS) entry which is preliminary data.</text>
</comment>
<feature type="domain" description="DinB-like" evidence="1">
    <location>
        <begin position="12"/>
        <end position="143"/>
    </location>
</feature>